<dbReference type="Gene3D" id="2.150.10.10">
    <property type="entry name" value="Serralysin-like metalloprotease, C-terminal"/>
    <property type="match status" value="1"/>
</dbReference>
<proteinExistence type="predicted"/>
<dbReference type="InterPro" id="IPR011049">
    <property type="entry name" value="Serralysin-like_metalloprot_C"/>
</dbReference>
<reference evidence="2" key="2">
    <citation type="journal article" date="2022" name="Microbiol. Resour. Announc.">
        <title>Metagenome Sequencing to Explore Phylogenomics of Terrestrial Cyanobacteria.</title>
        <authorList>
            <person name="Ward R.D."/>
            <person name="Stajich J.E."/>
            <person name="Johansen J.R."/>
            <person name="Huntemann M."/>
            <person name="Clum A."/>
            <person name="Foster B."/>
            <person name="Foster B."/>
            <person name="Roux S."/>
            <person name="Palaniappan K."/>
            <person name="Varghese N."/>
            <person name="Mukherjee S."/>
            <person name="Reddy T.B.K."/>
            <person name="Daum C."/>
            <person name="Copeland A."/>
            <person name="Chen I.A."/>
            <person name="Ivanova N.N."/>
            <person name="Kyrpides N.C."/>
            <person name="Shapiro N."/>
            <person name="Eloe-Fadrosh E.A."/>
            <person name="Pietrasiak N."/>
        </authorList>
    </citation>
    <scope>NUCLEOTIDE SEQUENCE</scope>
    <source>
        <strain evidence="2">GSE-NOS-MK-12-04C</strain>
    </source>
</reference>
<accession>A0A951USZ5</accession>
<dbReference type="GO" id="GO:0005509">
    <property type="term" value="F:calcium ion binding"/>
    <property type="evidence" value="ECO:0007669"/>
    <property type="project" value="InterPro"/>
</dbReference>
<dbReference type="EMBL" id="JAHHGZ010000011">
    <property type="protein sequence ID" value="MBW4668262.1"/>
    <property type="molecule type" value="Genomic_DNA"/>
</dbReference>
<dbReference type="PRINTS" id="PR00313">
    <property type="entry name" value="CABNDNGRPT"/>
</dbReference>
<feature type="compositionally biased region" description="Low complexity" evidence="1">
    <location>
        <begin position="1"/>
        <end position="22"/>
    </location>
</feature>
<gene>
    <name evidence="2" type="ORF">KME60_12770</name>
</gene>
<reference evidence="2" key="1">
    <citation type="submission" date="2021-05" db="EMBL/GenBank/DDBJ databases">
        <authorList>
            <person name="Pietrasiak N."/>
            <person name="Ward R."/>
            <person name="Stajich J.E."/>
            <person name="Kurbessoian T."/>
        </authorList>
    </citation>
    <scope>NUCLEOTIDE SEQUENCE</scope>
    <source>
        <strain evidence="2">GSE-NOS-MK-12-04C</strain>
    </source>
</reference>
<protein>
    <recommendedName>
        <fullName evidence="4">Hemolysin-type calcium-binding region</fullName>
    </recommendedName>
</protein>
<evidence type="ECO:0000313" key="3">
    <source>
        <dbReference type="Proteomes" id="UP000729701"/>
    </source>
</evidence>
<comment type="caution">
    <text evidence="2">The sequence shown here is derived from an EMBL/GenBank/DDBJ whole genome shotgun (WGS) entry which is preliminary data.</text>
</comment>
<feature type="region of interest" description="Disordered" evidence="1">
    <location>
        <begin position="1"/>
        <end position="31"/>
    </location>
</feature>
<dbReference type="AlphaFoldDB" id="A0A951USZ5"/>
<evidence type="ECO:0008006" key="4">
    <source>
        <dbReference type="Google" id="ProtNLM"/>
    </source>
</evidence>
<name>A0A951USZ5_9CYAN</name>
<evidence type="ECO:0000313" key="2">
    <source>
        <dbReference type="EMBL" id="MBW4668262.1"/>
    </source>
</evidence>
<sequence>MSNNSLNGNTGNNTLDVGLGNDTLNGNSGSDKMIGGGGNDIYYVDVASDIVTEAHQHFLLLLPNNQATA</sequence>
<evidence type="ECO:0000256" key="1">
    <source>
        <dbReference type="SAM" id="MobiDB-lite"/>
    </source>
</evidence>
<dbReference type="Pfam" id="PF00353">
    <property type="entry name" value="HemolysinCabind"/>
    <property type="match status" value="1"/>
</dbReference>
<dbReference type="Proteomes" id="UP000729701">
    <property type="component" value="Unassembled WGS sequence"/>
</dbReference>
<dbReference type="SUPFAM" id="SSF51120">
    <property type="entry name" value="beta-Roll"/>
    <property type="match status" value="1"/>
</dbReference>
<organism evidence="2 3">
    <name type="scientific">Cyanomargarita calcarea GSE-NOS-MK-12-04C</name>
    <dbReference type="NCBI Taxonomy" id="2839659"/>
    <lineage>
        <taxon>Bacteria</taxon>
        <taxon>Bacillati</taxon>
        <taxon>Cyanobacteriota</taxon>
        <taxon>Cyanophyceae</taxon>
        <taxon>Nostocales</taxon>
        <taxon>Cyanomargaritaceae</taxon>
        <taxon>Cyanomargarita</taxon>
    </lineage>
</organism>
<dbReference type="InterPro" id="IPR001343">
    <property type="entry name" value="Hemolysn_Ca-bd"/>
</dbReference>